<dbReference type="PROSITE" id="PS50234">
    <property type="entry name" value="VWFA"/>
    <property type="match status" value="1"/>
</dbReference>
<dbReference type="FunFam" id="2.60.120.200:FF:000068">
    <property type="entry name" value="collagen alpha-1(XXI) chain isoform X1"/>
    <property type="match status" value="1"/>
</dbReference>
<proteinExistence type="predicted"/>
<keyword evidence="5" id="KW-0176">Collagen</keyword>
<organism evidence="9 10">
    <name type="scientific">Electrophorus voltai</name>
    <dbReference type="NCBI Taxonomy" id="2609070"/>
    <lineage>
        <taxon>Eukaryota</taxon>
        <taxon>Metazoa</taxon>
        <taxon>Chordata</taxon>
        <taxon>Craniata</taxon>
        <taxon>Vertebrata</taxon>
        <taxon>Euteleostomi</taxon>
        <taxon>Actinopterygii</taxon>
        <taxon>Neopterygii</taxon>
        <taxon>Teleostei</taxon>
        <taxon>Ostariophysi</taxon>
        <taxon>Gymnotiformes</taxon>
        <taxon>Gymnotoidei</taxon>
        <taxon>Gymnotidae</taxon>
        <taxon>Electrophorus</taxon>
    </lineage>
</organism>
<dbReference type="AlphaFoldDB" id="A0AAD8Z193"/>
<comment type="caution">
    <text evidence="9">The sequence shown here is derived from an EMBL/GenBank/DDBJ whole genome shotgun (WGS) entry which is preliminary data.</text>
</comment>
<dbReference type="GO" id="GO:0005576">
    <property type="term" value="C:extracellular region"/>
    <property type="evidence" value="ECO:0007669"/>
    <property type="project" value="UniProtKB-SubCell"/>
</dbReference>
<keyword evidence="10" id="KW-1185">Reference proteome</keyword>
<evidence type="ECO:0000256" key="7">
    <source>
        <dbReference type="SAM" id="MobiDB-lite"/>
    </source>
</evidence>
<reference evidence="9" key="1">
    <citation type="submission" date="2023-03" db="EMBL/GenBank/DDBJ databases">
        <title>Electrophorus voltai genome.</title>
        <authorList>
            <person name="Bian C."/>
        </authorList>
    </citation>
    <scope>NUCLEOTIDE SEQUENCE</scope>
    <source>
        <strain evidence="9">CB-2022</strain>
        <tissue evidence="9">Muscle</tissue>
    </source>
</reference>
<dbReference type="SUPFAM" id="SSF53300">
    <property type="entry name" value="vWA-like"/>
    <property type="match status" value="1"/>
</dbReference>
<evidence type="ECO:0000256" key="3">
    <source>
        <dbReference type="ARBA" id="ARBA00022729"/>
    </source>
</evidence>
<evidence type="ECO:0000256" key="5">
    <source>
        <dbReference type="ARBA" id="ARBA00023119"/>
    </source>
</evidence>
<dbReference type="EMBL" id="JAROKS010000021">
    <property type="protein sequence ID" value="KAK1790780.1"/>
    <property type="molecule type" value="Genomic_DNA"/>
</dbReference>
<dbReference type="Pfam" id="PF01391">
    <property type="entry name" value="Collagen"/>
    <property type="match status" value="5"/>
</dbReference>
<protein>
    <recommendedName>
        <fullName evidence="8">VWFA domain-containing protein</fullName>
    </recommendedName>
</protein>
<dbReference type="InterPro" id="IPR036465">
    <property type="entry name" value="vWFA_dom_sf"/>
</dbReference>
<feature type="domain" description="VWFA" evidence="8">
    <location>
        <begin position="17"/>
        <end position="195"/>
    </location>
</feature>
<feature type="region of interest" description="Disordered" evidence="7">
    <location>
        <begin position="430"/>
        <end position="465"/>
    </location>
</feature>
<dbReference type="SUPFAM" id="SSF49899">
    <property type="entry name" value="Concanavalin A-like lectins/glucanases"/>
    <property type="match status" value="1"/>
</dbReference>
<feature type="region of interest" description="Disordered" evidence="7">
    <location>
        <begin position="877"/>
        <end position="991"/>
    </location>
</feature>
<evidence type="ECO:0000256" key="2">
    <source>
        <dbReference type="ARBA" id="ARBA00022525"/>
    </source>
</evidence>
<feature type="region of interest" description="Disordered" evidence="7">
    <location>
        <begin position="495"/>
        <end position="747"/>
    </location>
</feature>
<dbReference type="PANTHER" id="PTHR24637">
    <property type="entry name" value="COLLAGEN"/>
    <property type="match status" value="1"/>
</dbReference>
<dbReference type="InterPro" id="IPR048287">
    <property type="entry name" value="TSPN-like_N"/>
</dbReference>
<dbReference type="SMART" id="SM00210">
    <property type="entry name" value="TSPN"/>
    <property type="match status" value="1"/>
</dbReference>
<keyword evidence="2" id="KW-0964">Secreted</keyword>
<dbReference type="InterPro" id="IPR002035">
    <property type="entry name" value="VWF_A"/>
</dbReference>
<gene>
    <name evidence="9" type="ORF">P4O66_014632</name>
</gene>
<dbReference type="GO" id="GO:0005581">
    <property type="term" value="C:collagen trimer"/>
    <property type="evidence" value="ECO:0007669"/>
    <property type="project" value="UniProtKB-KW"/>
</dbReference>
<dbReference type="Gene3D" id="2.60.120.200">
    <property type="match status" value="1"/>
</dbReference>
<evidence type="ECO:0000313" key="10">
    <source>
        <dbReference type="Proteomes" id="UP001239994"/>
    </source>
</evidence>
<dbReference type="FunFam" id="3.40.50.410:FF:000004">
    <property type="entry name" value="collagen alpha-6(VI) chain"/>
    <property type="match status" value="1"/>
</dbReference>
<evidence type="ECO:0000313" key="9">
    <source>
        <dbReference type="EMBL" id="KAK1790780.1"/>
    </source>
</evidence>
<evidence type="ECO:0000256" key="4">
    <source>
        <dbReference type="ARBA" id="ARBA00022737"/>
    </source>
</evidence>
<accession>A0AAD8Z193</accession>
<feature type="compositionally biased region" description="Gly residues" evidence="7">
    <location>
        <begin position="722"/>
        <end position="731"/>
    </location>
</feature>
<keyword evidence="4" id="KW-0677">Repeat</keyword>
<dbReference type="PRINTS" id="PR00453">
    <property type="entry name" value="VWFADOMAIN"/>
</dbReference>
<dbReference type="SMART" id="SM00327">
    <property type="entry name" value="VWA"/>
    <property type="match status" value="1"/>
</dbReference>
<feature type="compositionally biased region" description="Low complexity" evidence="7">
    <location>
        <begin position="895"/>
        <end position="912"/>
    </location>
</feature>
<feature type="compositionally biased region" description="Low complexity" evidence="7">
    <location>
        <begin position="657"/>
        <end position="667"/>
    </location>
</feature>
<name>A0AAD8Z193_9TELE</name>
<keyword evidence="6" id="KW-0325">Glycoprotein</keyword>
<comment type="subcellular location">
    <subcellularLocation>
        <location evidence="1">Secreted</location>
    </subcellularLocation>
</comment>
<feature type="compositionally biased region" description="Low complexity" evidence="7">
    <location>
        <begin position="582"/>
        <end position="595"/>
    </location>
</feature>
<dbReference type="Gene3D" id="3.40.50.410">
    <property type="entry name" value="von Willebrand factor, type A domain"/>
    <property type="match status" value="1"/>
</dbReference>
<evidence type="ECO:0000256" key="1">
    <source>
        <dbReference type="ARBA" id="ARBA00004613"/>
    </source>
</evidence>
<evidence type="ECO:0000259" key="8">
    <source>
        <dbReference type="PROSITE" id="PS50234"/>
    </source>
</evidence>
<dbReference type="Proteomes" id="UP001239994">
    <property type="component" value="Unassembled WGS sequence"/>
</dbReference>
<evidence type="ECO:0000256" key="6">
    <source>
        <dbReference type="ARBA" id="ARBA00023180"/>
    </source>
</evidence>
<dbReference type="InterPro" id="IPR013320">
    <property type="entry name" value="ConA-like_dom_sf"/>
</dbReference>
<feature type="compositionally biased region" description="Pro residues" evidence="7">
    <location>
        <begin position="537"/>
        <end position="546"/>
    </location>
</feature>
<feature type="compositionally biased region" description="Basic and acidic residues" evidence="7">
    <location>
        <begin position="554"/>
        <end position="563"/>
    </location>
</feature>
<keyword evidence="3" id="KW-0732">Signal</keyword>
<sequence length="1014" mass="104828">MLANIFVGLGCSTTPNDLVYIIDGSSSLGAADFETAKRWLINITSGFDVSLRHTQVAVVQYSDTPRLEIPLGRHQDTQELLRDIGYISYLGGRTQTGRAIKFASHHVFPSSNPTVKATRNRIAVILTDGRSQDDVVDPAMDAKAQGIALFAVGVGNEITNTELVSMATKPSSTYVLHVEDYTSIGSIREAMEQKLCEESVCPVRIPGTVNGQKGFDLMSLMGIVEVAKKVQGSLVSEAAYLLSPHLDVTRSTREIFPEGLPPSYVFVATLRVKSPAHHMKFDLWRVLSQDRIKQVAVTLNGAEKSVTFTSTSALKKEQTVIFNDRGIKRLFDTDWHQLKLLVKPKRITCYLDDTHVEEQLLEPVVSIYINGKTQVAKKVNIETTVPVVLQKLRLYCDPVQSQREGACEIYSVGDDRCPADRAAAVEGCDCPGGKPGQPGLPGSMGFRGEKGREGPPGPDGKPVIGNLTDDMHVEEKCRCEMWFCIKSYFLDKGKPGEKGALGQAGRDGEKGEAGRPGPKGKRGLTGAKGDMGAKGPPGIPGPPGPVGPGLSMWDDSRVEESKETSGQPGEAGPPGRPGSVGEPGLPGKDGLPGLAGQKGEKGDPGVYGMDGQNGIPGIRGPPGEMGPVGPQGERGLPGHQGSTGPKGPQGPPGPVGSPGAEGPSGPKGNTGQRGHEGLPGPPGSKGLDGHPGPQGPPGFRGPTGLNGHKGETGEPGIKGTQGEKGSGGLPGVPGKPGEPGLRGSKGEHKAGTLIQTNLQACQYSFGTKPISATLNLRGIAGDPGIRGPDGKKGEMGAMGPAGPRGFPGQVGLPGQPGLPGYPGKPGKLPSEQHLMKICASVLQSMVSLALTTSVLAIDLLVDQLPQLLQVMSPSSCQKCETIKGPPGDPGPPGPQGSTGTPGYPGRPGAQGYPGPPGMMGPEGAKGEVGSMGMKGAKGEGDIGLQGPPGPPGIQGPRGDAGEGYAGPPGPTGKHGSPGIPGKRGPPGAPGICDPSSCYQGYGLPDNHFTKGPNF</sequence>
<dbReference type="Pfam" id="PF00092">
    <property type="entry name" value="VWA"/>
    <property type="match status" value="1"/>
</dbReference>
<dbReference type="InterPro" id="IPR008160">
    <property type="entry name" value="Collagen"/>
</dbReference>